<name>A0ABV2WL36_9NOCA</name>
<dbReference type="SUPFAM" id="SSF160904">
    <property type="entry name" value="Jann2411-like"/>
    <property type="match status" value="1"/>
</dbReference>
<evidence type="ECO:0000259" key="1">
    <source>
        <dbReference type="Pfam" id="PF11706"/>
    </source>
</evidence>
<evidence type="ECO:0000313" key="2">
    <source>
        <dbReference type="EMBL" id="MEU1951600.1"/>
    </source>
</evidence>
<dbReference type="Pfam" id="PF07336">
    <property type="entry name" value="ABATE"/>
    <property type="match status" value="1"/>
</dbReference>
<dbReference type="InterPro" id="IPR010852">
    <property type="entry name" value="ABATE"/>
</dbReference>
<evidence type="ECO:0000313" key="3">
    <source>
        <dbReference type="Proteomes" id="UP001550628"/>
    </source>
</evidence>
<dbReference type="PANTHER" id="PTHR35525">
    <property type="entry name" value="BLL6575 PROTEIN"/>
    <property type="match status" value="1"/>
</dbReference>
<accession>A0ABV2WL36</accession>
<dbReference type="Proteomes" id="UP001550628">
    <property type="component" value="Unassembled WGS sequence"/>
</dbReference>
<proteinExistence type="predicted"/>
<protein>
    <submittedName>
        <fullName evidence="2">CGNR zinc finger domain-containing protein</fullName>
    </submittedName>
</protein>
<dbReference type="InterPro" id="IPR023286">
    <property type="entry name" value="ABATE_dom_sf"/>
</dbReference>
<dbReference type="GeneID" id="96242257"/>
<dbReference type="Pfam" id="PF11706">
    <property type="entry name" value="zf-CGNR"/>
    <property type="match status" value="1"/>
</dbReference>
<organism evidence="2 3">
    <name type="scientific">Nocardia rhamnosiphila</name>
    <dbReference type="NCBI Taxonomy" id="426716"/>
    <lineage>
        <taxon>Bacteria</taxon>
        <taxon>Bacillati</taxon>
        <taxon>Actinomycetota</taxon>
        <taxon>Actinomycetes</taxon>
        <taxon>Mycobacteriales</taxon>
        <taxon>Nocardiaceae</taxon>
        <taxon>Nocardia</taxon>
    </lineage>
</organism>
<gene>
    <name evidence="2" type="ORF">ABZ510_07030</name>
</gene>
<dbReference type="RefSeq" id="WP_051714217.1">
    <property type="nucleotide sequence ID" value="NZ_JBEYBD010000001.1"/>
</dbReference>
<reference evidence="2 3" key="1">
    <citation type="submission" date="2024-06" db="EMBL/GenBank/DDBJ databases">
        <title>The Natural Products Discovery Center: Release of the First 8490 Sequenced Strains for Exploring Actinobacteria Biosynthetic Diversity.</title>
        <authorList>
            <person name="Kalkreuter E."/>
            <person name="Kautsar S.A."/>
            <person name="Yang D."/>
            <person name="Bader C.D."/>
            <person name="Teijaro C.N."/>
            <person name="Fluegel L."/>
            <person name="Davis C.M."/>
            <person name="Simpson J.R."/>
            <person name="Lauterbach L."/>
            <person name="Steele A.D."/>
            <person name="Gui C."/>
            <person name="Meng S."/>
            <person name="Li G."/>
            <person name="Viehrig K."/>
            <person name="Ye F."/>
            <person name="Su P."/>
            <person name="Kiefer A.F."/>
            <person name="Nichols A."/>
            <person name="Cepeda A.J."/>
            <person name="Yan W."/>
            <person name="Fan B."/>
            <person name="Jiang Y."/>
            <person name="Adhikari A."/>
            <person name="Zheng C.-J."/>
            <person name="Schuster L."/>
            <person name="Cowan T.M."/>
            <person name="Smanski M.J."/>
            <person name="Chevrette M.G."/>
            <person name="De Carvalho L.P.S."/>
            <person name="Shen B."/>
        </authorList>
    </citation>
    <scope>NUCLEOTIDE SEQUENCE [LARGE SCALE GENOMIC DNA]</scope>
    <source>
        <strain evidence="2 3">NPDC019708</strain>
    </source>
</reference>
<dbReference type="PANTHER" id="PTHR35525:SF3">
    <property type="entry name" value="BLL6575 PROTEIN"/>
    <property type="match status" value="1"/>
</dbReference>
<keyword evidence="3" id="KW-1185">Reference proteome</keyword>
<sequence length="195" mass="21377">MNSAAFPVGEQLALDLVNTRPAQGDLLSTPDQLADWLRQQADRLPENPPEYPTTEALRQVWQVRDHISTVLEALLSHRRPPAAALHGLADAQSAAPAVRHLVWDGTALTATVRRSGPSGTRLAAALAEAAVDLLSDPAIARLKQCEADDCVLLFIPAHPRRRWCSPQRCGNRVRVARYYDRHHPGKIPETGSVID</sequence>
<dbReference type="Gene3D" id="1.10.3300.10">
    <property type="entry name" value="Jann2411-like domain"/>
    <property type="match status" value="1"/>
</dbReference>
<dbReference type="InterPro" id="IPR021005">
    <property type="entry name" value="Znf_CGNR"/>
</dbReference>
<comment type="caution">
    <text evidence="2">The sequence shown here is derived from an EMBL/GenBank/DDBJ whole genome shotgun (WGS) entry which is preliminary data.</text>
</comment>
<feature type="domain" description="Zinc finger CGNR" evidence="1">
    <location>
        <begin position="141"/>
        <end position="182"/>
    </location>
</feature>
<dbReference type="EMBL" id="JBEYBF010000003">
    <property type="protein sequence ID" value="MEU1951600.1"/>
    <property type="molecule type" value="Genomic_DNA"/>
</dbReference>